<dbReference type="Proteomes" id="UP000310754">
    <property type="component" value="Unassembled WGS sequence"/>
</dbReference>
<evidence type="ECO:0000313" key="1">
    <source>
        <dbReference type="EMBL" id="THF50233.1"/>
    </source>
</evidence>
<reference evidence="1 2" key="1">
    <citation type="submission" date="2019-04" db="EMBL/GenBank/DDBJ databases">
        <title>Rhizobium terrae sp. nov., isolated from a paddy soil.</title>
        <authorList>
            <person name="Lin S.-Y."/>
            <person name="Hameed A."/>
            <person name="Huang H.-I."/>
            <person name="Young C.-C."/>
        </authorList>
    </citation>
    <scope>NUCLEOTIDE SEQUENCE [LARGE SCALE GENOMIC DNA]</scope>
    <source>
        <strain evidence="1 2">CC-HIH110</strain>
    </source>
</reference>
<sequence length="64" mass="6726">MEMELHADAGALLGHLTGEQRQRLDVLDAAFIDLMSSGIPAKADVEALADAVVAFYAEIAKVGV</sequence>
<comment type="caution">
    <text evidence="1">The sequence shown here is derived from an EMBL/GenBank/DDBJ whole genome shotgun (WGS) entry which is preliminary data.</text>
</comment>
<proteinExistence type="predicted"/>
<protein>
    <submittedName>
        <fullName evidence="1">Uncharacterized protein</fullName>
    </submittedName>
</protein>
<keyword evidence="2" id="KW-1185">Reference proteome</keyword>
<dbReference type="RefSeq" id="WP_190235946.1">
    <property type="nucleotide sequence ID" value="NZ_SSOA01000004.1"/>
</dbReference>
<accession>A0A4S3ZWP3</accession>
<organism evidence="1 2">
    <name type="scientific">Allorhizobium terrae</name>
    <dbReference type="NCBI Taxonomy" id="1848972"/>
    <lineage>
        <taxon>Bacteria</taxon>
        <taxon>Pseudomonadati</taxon>
        <taxon>Pseudomonadota</taxon>
        <taxon>Alphaproteobacteria</taxon>
        <taxon>Hyphomicrobiales</taxon>
        <taxon>Rhizobiaceae</taxon>
        <taxon>Rhizobium/Agrobacterium group</taxon>
        <taxon>Allorhizobium</taxon>
    </lineage>
</organism>
<dbReference type="AlphaFoldDB" id="A0A4S3ZWP3"/>
<dbReference type="EMBL" id="SSOA01000004">
    <property type="protein sequence ID" value="THF50233.1"/>
    <property type="molecule type" value="Genomic_DNA"/>
</dbReference>
<evidence type="ECO:0000313" key="2">
    <source>
        <dbReference type="Proteomes" id="UP000310754"/>
    </source>
</evidence>
<gene>
    <name evidence="1" type="ORF">E6C51_10840</name>
</gene>
<name>A0A4S3ZWP3_9HYPH</name>